<organism evidence="1 2">
    <name type="scientific">Cuscuta campestris</name>
    <dbReference type="NCBI Taxonomy" id="132261"/>
    <lineage>
        <taxon>Eukaryota</taxon>
        <taxon>Viridiplantae</taxon>
        <taxon>Streptophyta</taxon>
        <taxon>Embryophyta</taxon>
        <taxon>Tracheophyta</taxon>
        <taxon>Spermatophyta</taxon>
        <taxon>Magnoliopsida</taxon>
        <taxon>eudicotyledons</taxon>
        <taxon>Gunneridae</taxon>
        <taxon>Pentapetalae</taxon>
        <taxon>asterids</taxon>
        <taxon>lamiids</taxon>
        <taxon>Solanales</taxon>
        <taxon>Convolvulaceae</taxon>
        <taxon>Cuscuteae</taxon>
        <taxon>Cuscuta</taxon>
        <taxon>Cuscuta subgen. Grammica</taxon>
        <taxon>Cuscuta sect. Cleistogrammica</taxon>
    </lineage>
</organism>
<evidence type="ECO:0000313" key="1">
    <source>
        <dbReference type="EMBL" id="VFQ91256.1"/>
    </source>
</evidence>
<dbReference type="EMBL" id="OOIL02004301">
    <property type="protein sequence ID" value="VFQ91256.1"/>
    <property type="molecule type" value="Genomic_DNA"/>
</dbReference>
<protein>
    <submittedName>
        <fullName evidence="1">Uncharacterized protein</fullName>
    </submittedName>
</protein>
<dbReference type="Proteomes" id="UP000595140">
    <property type="component" value="Unassembled WGS sequence"/>
</dbReference>
<sequence length="81" mass="9097">MEVESKHKKNSPDLFFFIRTLHTEDLLEPPPDHMSLPSRARPRVETLGPTLCSVSLSALFRSGLSVYLPPLSCGFLSSFYT</sequence>
<name>A0A484MSZ7_9ASTE</name>
<proteinExistence type="predicted"/>
<evidence type="ECO:0000313" key="2">
    <source>
        <dbReference type="Proteomes" id="UP000595140"/>
    </source>
</evidence>
<dbReference type="AlphaFoldDB" id="A0A484MSZ7"/>
<reference evidence="1 2" key="1">
    <citation type="submission" date="2018-04" db="EMBL/GenBank/DDBJ databases">
        <authorList>
            <person name="Vogel A."/>
        </authorList>
    </citation>
    <scope>NUCLEOTIDE SEQUENCE [LARGE SCALE GENOMIC DNA]</scope>
</reference>
<accession>A0A484MSZ7</accession>
<keyword evidence="2" id="KW-1185">Reference proteome</keyword>
<gene>
    <name evidence="1" type="ORF">CCAM_LOCUS33032</name>
</gene>